<sequence>MLAGIYTGCSVYAAVIEAPSRSNLPLHSLWEQWSTSLTRAAKVIPVMLLCMAASSGGVFYLSPASDELRNLWLAPMAASLFSFVYTLVVMRPETNILLEKDVITKKGNQWVREAVERWISRHYIRVVLGWVAFVLVLFATVSGIICPNTGERCGSCCEGHCCVEDQESVSYTYRISFWNLWYFWFVILFILMSCFGGCGYYKHKQRLLLMPRDTYVNRGRTSARTTPGLGLIPSHTAAASPQTEPITLQPSISILPPPYSEVANLPKNQFEAKPPPYPGDKHENGSASAPHINLFNFEDPKFEDSKYVLTSPRSLEACARVGVKPVNLLYKPLSDFQEELLPQDIPLRTIYNVYDEHEHDRQRKLRLCRNERNKIEIAPPSKKSAKKGSGKSQVTRTRSARSPSARGRLTRTLSDEGLNKSKSSLQRSRTAWSTSVGHKRVTPNELNHRMSELHEESMKLRNELLSRKERPKSARAAKKSSSLRRSKSASNLSLSTSSLLNKSSIREARPIENSKLRKTLSKSQDLSNITATPRDQRILELMMMKGEGEISANRDRFVADLAWEEQRKLEEEVKVRTEMKRRQMLAEENRIRDMKKKQMDKRRKKEEEKWKESVNKSLQSSMHGWERRSQTQLRMRDLQLSEKKEKEDLRKRLQETNKTFLSRDEEEMRDLIRMKSESDLRSASQKKENRLLQETMRKLLEDRSKRELFEQRQRELEKLTEMEREKKSLQAQLAQQKLEEEMEEWRSSITDHRKMAEEHASEIVARKMEVKVKQAKEVREEKEQHLREKLKQIEKEERLRKREVEDDILLKEQRARSLELDKSVTIQKCREVAHQSQVLRNSLREKYGGESFDKKVQKVNLYNKLNLGNYVSQRKA</sequence>
<organism evidence="4">
    <name type="scientific">Magallana gigas</name>
    <name type="common">Pacific oyster</name>
    <name type="synonym">Crassostrea gigas</name>
    <dbReference type="NCBI Taxonomy" id="29159"/>
    <lineage>
        <taxon>Eukaryota</taxon>
        <taxon>Metazoa</taxon>
        <taxon>Spiralia</taxon>
        <taxon>Lophotrochozoa</taxon>
        <taxon>Mollusca</taxon>
        <taxon>Bivalvia</taxon>
        <taxon>Autobranchia</taxon>
        <taxon>Pteriomorphia</taxon>
        <taxon>Ostreida</taxon>
        <taxon>Ostreoidea</taxon>
        <taxon>Ostreidae</taxon>
        <taxon>Magallana</taxon>
    </lineage>
</organism>
<dbReference type="EMBL" id="JH815978">
    <property type="protein sequence ID" value="EKC25670.1"/>
    <property type="molecule type" value="Genomic_DNA"/>
</dbReference>
<dbReference type="InterPro" id="IPR021684">
    <property type="entry name" value="WBP1-like"/>
</dbReference>
<dbReference type="AlphaFoldDB" id="K1QA08"/>
<dbReference type="Pfam" id="PF15558">
    <property type="entry name" value="DUF4659"/>
    <property type="match status" value="1"/>
</dbReference>
<feature type="compositionally biased region" description="Basic and acidic residues" evidence="2">
    <location>
        <begin position="624"/>
        <end position="633"/>
    </location>
</feature>
<evidence type="ECO:0000256" key="3">
    <source>
        <dbReference type="SAM" id="Phobius"/>
    </source>
</evidence>
<feature type="compositionally biased region" description="Basic residues" evidence="2">
    <location>
        <begin position="473"/>
        <end position="487"/>
    </location>
</feature>
<evidence type="ECO:0000256" key="1">
    <source>
        <dbReference type="SAM" id="Coils"/>
    </source>
</evidence>
<dbReference type="PANTHER" id="PTHR33663">
    <property type="entry name" value="COILED-COIL DOMAIN-CONTAINING PROTEIN 177"/>
    <property type="match status" value="1"/>
</dbReference>
<accession>K1QA08</accession>
<feature type="transmembrane region" description="Helical" evidence="3">
    <location>
        <begin position="126"/>
        <end position="145"/>
    </location>
</feature>
<feature type="compositionally biased region" description="Basic residues" evidence="2">
    <location>
        <begin position="593"/>
        <end position="604"/>
    </location>
</feature>
<dbReference type="InterPro" id="IPR029090">
    <property type="entry name" value="DUF4659"/>
</dbReference>
<feature type="region of interest" description="Disordered" evidence="2">
    <location>
        <begin position="586"/>
        <end position="633"/>
    </location>
</feature>
<feature type="compositionally biased region" description="Polar residues" evidence="2">
    <location>
        <begin position="420"/>
        <end position="436"/>
    </location>
</feature>
<name>K1QA08_MAGGI</name>
<feature type="compositionally biased region" description="Basic and acidic residues" evidence="2">
    <location>
        <begin position="463"/>
        <end position="472"/>
    </location>
</feature>
<keyword evidence="1" id="KW-0175">Coiled coil</keyword>
<dbReference type="PANTHER" id="PTHR33663:SF2">
    <property type="entry name" value="COILED-COIL DOMAIN-CONTAINING PROTEIN 177"/>
    <property type="match status" value="1"/>
</dbReference>
<reference evidence="4" key="1">
    <citation type="journal article" date="2012" name="Nature">
        <title>The oyster genome reveals stress adaptation and complexity of shell formation.</title>
        <authorList>
            <person name="Zhang G."/>
            <person name="Fang X."/>
            <person name="Guo X."/>
            <person name="Li L."/>
            <person name="Luo R."/>
            <person name="Xu F."/>
            <person name="Yang P."/>
            <person name="Zhang L."/>
            <person name="Wang X."/>
            <person name="Qi H."/>
            <person name="Xiong Z."/>
            <person name="Que H."/>
            <person name="Xie Y."/>
            <person name="Holland P.W."/>
            <person name="Paps J."/>
            <person name="Zhu Y."/>
            <person name="Wu F."/>
            <person name="Chen Y."/>
            <person name="Wang J."/>
            <person name="Peng C."/>
            <person name="Meng J."/>
            <person name="Yang L."/>
            <person name="Liu J."/>
            <person name="Wen B."/>
            <person name="Zhang N."/>
            <person name="Huang Z."/>
            <person name="Zhu Q."/>
            <person name="Feng Y."/>
            <person name="Mount A."/>
            <person name="Hedgecock D."/>
            <person name="Xu Z."/>
            <person name="Liu Y."/>
            <person name="Domazet-Loso T."/>
            <person name="Du Y."/>
            <person name="Sun X."/>
            <person name="Zhang S."/>
            <person name="Liu B."/>
            <person name="Cheng P."/>
            <person name="Jiang X."/>
            <person name="Li J."/>
            <person name="Fan D."/>
            <person name="Wang W."/>
            <person name="Fu W."/>
            <person name="Wang T."/>
            <person name="Wang B."/>
            <person name="Zhang J."/>
            <person name="Peng Z."/>
            <person name="Li Y."/>
            <person name="Li N."/>
            <person name="Wang J."/>
            <person name="Chen M."/>
            <person name="He Y."/>
            <person name="Tan F."/>
            <person name="Song X."/>
            <person name="Zheng Q."/>
            <person name="Huang R."/>
            <person name="Yang H."/>
            <person name="Du X."/>
            <person name="Chen L."/>
            <person name="Yang M."/>
            <person name="Gaffney P.M."/>
            <person name="Wang S."/>
            <person name="Luo L."/>
            <person name="She Z."/>
            <person name="Ming Y."/>
            <person name="Huang W."/>
            <person name="Zhang S."/>
            <person name="Huang B."/>
            <person name="Zhang Y."/>
            <person name="Qu T."/>
            <person name="Ni P."/>
            <person name="Miao G."/>
            <person name="Wang J."/>
            <person name="Wang Q."/>
            <person name="Steinberg C.E."/>
            <person name="Wang H."/>
            <person name="Li N."/>
            <person name="Qian L."/>
            <person name="Zhang G."/>
            <person name="Li Y."/>
            <person name="Yang H."/>
            <person name="Liu X."/>
            <person name="Wang J."/>
            <person name="Yin Y."/>
            <person name="Wang J."/>
        </authorList>
    </citation>
    <scope>NUCLEOTIDE SEQUENCE [LARGE SCALE GENOMIC DNA]</scope>
    <source>
        <strain evidence="4">05x7-T-G4-1.051#20</strain>
    </source>
</reference>
<dbReference type="Pfam" id="PF08592">
    <property type="entry name" value="Anthrone_oxy"/>
    <property type="match status" value="1"/>
</dbReference>
<feature type="compositionally biased region" description="Low complexity" evidence="2">
    <location>
        <begin position="390"/>
        <end position="407"/>
    </location>
</feature>
<dbReference type="HOGENOM" id="CLU_328247_0_0_1"/>
<feature type="transmembrane region" description="Helical" evidence="3">
    <location>
        <begin position="43"/>
        <end position="60"/>
    </location>
</feature>
<feature type="region of interest" description="Disordered" evidence="2">
    <location>
        <begin position="463"/>
        <end position="497"/>
    </location>
</feature>
<dbReference type="InParanoid" id="K1QA08"/>
<dbReference type="InterPro" id="IPR013901">
    <property type="entry name" value="Anthrone_oxy"/>
</dbReference>
<proteinExistence type="predicted"/>
<feature type="compositionally biased region" description="Basic and acidic residues" evidence="2">
    <location>
        <begin position="605"/>
        <end position="614"/>
    </location>
</feature>
<feature type="region of interest" description="Disordered" evidence="2">
    <location>
        <begin position="370"/>
        <end position="445"/>
    </location>
</feature>
<keyword evidence="3" id="KW-0812">Transmembrane</keyword>
<feature type="compositionally biased region" description="Low complexity" evidence="2">
    <location>
        <begin position="488"/>
        <end position="497"/>
    </location>
</feature>
<gene>
    <name evidence="4" type="ORF">CGI_10017604</name>
</gene>
<evidence type="ECO:0000256" key="2">
    <source>
        <dbReference type="SAM" id="MobiDB-lite"/>
    </source>
</evidence>
<feature type="coiled-coil region" evidence="1">
    <location>
        <begin position="639"/>
        <end position="821"/>
    </location>
</feature>
<keyword evidence="3" id="KW-1133">Transmembrane helix</keyword>
<protein>
    <submittedName>
        <fullName evidence="4">Uncharacterized protein</fullName>
    </submittedName>
</protein>
<feature type="transmembrane region" description="Helical" evidence="3">
    <location>
        <begin position="181"/>
        <end position="201"/>
    </location>
</feature>
<feature type="transmembrane region" description="Helical" evidence="3">
    <location>
        <begin position="72"/>
        <end position="90"/>
    </location>
</feature>
<dbReference type="Pfam" id="PF11669">
    <property type="entry name" value="WBP-1"/>
    <property type="match status" value="1"/>
</dbReference>
<keyword evidence="3" id="KW-0472">Membrane</keyword>
<evidence type="ECO:0000313" key="4">
    <source>
        <dbReference type="EMBL" id="EKC25670.1"/>
    </source>
</evidence>